<feature type="domain" description="Glycosyltransferase 2-like" evidence="15">
    <location>
        <begin position="78"/>
        <end position="253"/>
    </location>
</feature>
<evidence type="ECO:0000256" key="9">
    <source>
        <dbReference type="ARBA" id="ARBA00022968"/>
    </source>
</evidence>
<keyword evidence="9" id="KW-0735">Signal-anchor</keyword>
<evidence type="ECO:0000256" key="4">
    <source>
        <dbReference type="ARBA" id="ARBA00012583"/>
    </source>
</evidence>
<evidence type="ECO:0000256" key="1">
    <source>
        <dbReference type="ARBA" id="ARBA00004389"/>
    </source>
</evidence>
<evidence type="ECO:0000256" key="5">
    <source>
        <dbReference type="ARBA" id="ARBA00022676"/>
    </source>
</evidence>
<comment type="similarity">
    <text evidence="3">Belongs to the glycosyltransferase 2 family.</text>
</comment>
<dbReference type="SUPFAM" id="SSF53448">
    <property type="entry name" value="Nucleotide-diphospho-sugar transferases"/>
    <property type="match status" value="1"/>
</dbReference>
<dbReference type="CDD" id="cd04188">
    <property type="entry name" value="DPG_synthase"/>
    <property type="match status" value="1"/>
</dbReference>
<evidence type="ECO:0000256" key="6">
    <source>
        <dbReference type="ARBA" id="ARBA00022679"/>
    </source>
</evidence>
<comment type="pathway">
    <text evidence="2">Protein modification; protein glycosylation.</text>
</comment>
<keyword evidence="5" id="KW-0328">Glycosyltransferase</keyword>
<evidence type="ECO:0000313" key="16">
    <source>
        <dbReference type="EMBL" id="TMW65811.1"/>
    </source>
</evidence>
<dbReference type="EC" id="2.4.1.117" evidence="4"/>
<dbReference type="InterPro" id="IPR001173">
    <property type="entry name" value="Glyco_trans_2-like"/>
</dbReference>
<comment type="catalytic activity">
    <reaction evidence="12">
        <text>a di-trans,poly-cis-dolichyl phosphate + UDP-alpha-D-glucose = a di-trans,poly-cis-dolichyl beta-D-glucosyl phosphate + UDP</text>
        <dbReference type="Rhea" id="RHEA:15401"/>
        <dbReference type="Rhea" id="RHEA-COMP:19498"/>
        <dbReference type="Rhea" id="RHEA-COMP:19502"/>
        <dbReference type="ChEBI" id="CHEBI:57525"/>
        <dbReference type="ChEBI" id="CHEBI:57683"/>
        <dbReference type="ChEBI" id="CHEBI:58223"/>
        <dbReference type="ChEBI" id="CHEBI:58885"/>
        <dbReference type="EC" id="2.4.1.117"/>
    </reaction>
    <physiologicalReaction direction="left-to-right" evidence="12">
        <dbReference type="Rhea" id="RHEA:15402"/>
    </physiologicalReaction>
</comment>
<evidence type="ECO:0000256" key="13">
    <source>
        <dbReference type="SAM" id="MobiDB-lite"/>
    </source>
</evidence>
<evidence type="ECO:0000259" key="15">
    <source>
        <dbReference type="Pfam" id="PF00535"/>
    </source>
</evidence>
<organism evidence="16 17">
    <name type="scientific">Pythium oligandrum</name>
    <name type="common">Mycoparasitic fungus</name>
    <dbReference type="NCBI Taxonomy" id="41045"/>
    <lineage>
        <taxon>Eukaryota</taxon>
        <taxon>Sar</taxon>
        <taxon>Stramenopiles</taxon>
        <taxon>Oomycota</taxon>
        <taxon>Peronosporomycetes</taxon>
        <taxon>Pythiales</taxon>
        <taxon>Pythiaceae</taxon>
        <taxon>Pythium</taxon>
    </lineage>
</organism>
<keyword evidence="6" id="KW-0808">Transferase</keyword>
<reference evidence="16" key="1">
    <citation type="submission" date="2019-03" db="EMBL/GenBank/DDBJ databases">
        <title>Long read genome sequence of the mycoparasitic Pythium oligandrum ATCC 38472 isolated from sugarbeet rhizosphere.</title>
        <authorList>
            <person name="Gaulin E."/>
        </authorList>
    </citation>
    <scope>NUCLEOTIDE SEQUENCE</scope>
    <source>
        <strain evidence="16">ATCC 38472_TT</strain>
    </source>
</reference>
<accession>A0A8K1CLG2</accession>
<feature type="region of interest" description="Disordered" evidence="13">
    <location>
        <begin position="44"/>
        <end position="64"/>
    </location>
</feature>
<evidence type="ECO:0000256" key="8">
    <source>
        <dbReference type="ARBA" id="ARBA00022824"/>
    </source>
</evidence>
<keyword evidence="10 14" id="KW-1133">Transmembrane helix</keyword>
<evidence type="ECO:0000256" key="14">
    <source>
        <dbReference type="SAM" id="Phobius"/>
    </source>
</evidence>
<dbReference type="OrthoDB" id="3784at2759"/>
<comment type="caution">
    <text evidence="16">The sequence shown here is derived from an EMBL/GenBank/DDBJ whole genome shotgun (WGS) entry which is preliminary data.</text>
</comment>
<dbReference type="GO" id="GO:0004581">
    <property type="term" value="F:dolichyl-phosphate beta-glucosyltransferase activity"/>
    <property type="evidence" value="ECO:0007669"/>
    <property type="project" value="UniProtKB-EC"/>
</dbReference>
<proteinExistence type="inferred from homology"/>
<dbReference type="EMBL" id="SPLM01000036">
    <property type="protein sequence ID" value="TMW65811.1"/>
    <property type="molecule type" value="Genomic_DNA"/>
</dbReference>
<dbReference type="InterPro" id="IPR029044">
    <property type="entry name" value="Nucleotide-diphossugar_trans"/>
</dbReference>
<dbReference type="InterPro" id="IPR035518">
    <property type="entry name" value="DPG_synthase"/>
</dbReference>
<dbReference type="Proteomes" id="UP000794436">
    <property type="component" value="Unassembled WGS sequence"/>
</dbReference>
<evidence type="ECO:0000256" key="7">
    <source>
        <dbReference type="ARBA" id="ARBA00022692"/>
    </source>
</evidence>
<dbReference type="Pfam" id="PF00535">
    <property type="entry name" value="Glycos_transf_2"/>
    <property type="match status" value="1"/>
</dbReference>
<name>A0A8K1CLG2_PYTOL</name>
<dbReference type="Gene3D" id="3.90.550.10">
    <property type="entry name" value="Spore Coat Polysaccharide Biosynthesis Protein SpsA, Chain A"/>
    <property type="match status" value="1"/>
</dbReference>
<feature type="transmembrane region" description="Helical" evidence="14">
    <location>
        <begin position="6"/>
        <end position="30"/>
    </location>
</feature>
<sequence length="335" mass="37774">MPSEQLSQALLVTCASVFSVGAVVFLRWFLAPIADANRLAKESDPAQELTFEDPNDTNDKTKHHRFGSLADDATRSLTVILPAYNEQDRIIETIRDTVKYLDERKKTDASFSYEILVVDDCSTDRTVEVVQTEIKTYTVDRIRLLRLMKNHGKGGAVRKGVMRALGERILFADADNATEIRDYAKLESAMNEAKIEGVVVCGSRAHLEEQAIAKRHPLRNLLMHGFHVIVSVLGVKSIRDTQCGFKLFDRAAARLVFAPMHIERWAFDVELLYVAALRSLVVKEVAVQWHEVPGSKLSVVSATLTMLRELILIRLCYTFGIWRVEDGGFRLSRIL</sequence>
<comment type="subcellular location">
    <subcellularLocation>
        <location evidence="1">Endoplasmic reticulum membrane</location>
        <topology evidence="1">Single-pass membrane protein</topology>
    </subcellularLocation>
</comment>
<evidence type="ECO:0000256" key="10">
    <source>
        <dbReference type="ARBA" id="ARBA00022989"/>
    </source>
</evidence>
<keyword evidence="17" id="KW-1185">Reference proteome</keyword>
<dbReference type="AlphaFoldDB" id="A0A8K1CLG2"/>
<keyword evidence="7 14" id="KW-0812">Transmembrane</keyword>
<protein>
    <recommendedName>
        <fullName evidence="4">dolichyl-phosphate beta-glucosyltransferase</fullName>
        <ecNumber evidence="4">2.4.1.117</ecNumber>
    </recommendedName>
</protein>
<dbReference type="PANTHER" id="PTHR10859:SF91">
    <property type="entry name" value="DOLICHYL-PHOSPHATE BETA-GLUCOSYLTRANSFERASE"/>
    <property type="match status" value="1"/>
</dbReference>
<evidence type="ECO:0000256" key="2">
    <source>
        <dbReference type="ARBA" id="ARBA00004922"/>
    </source>
</evidence>
<evidence type="ECO:0000256" key="12">
    <source>
        <dbReference type="ARBA" id="ARBA00045097"/>
    </source>
</evidence>
<dbReference type="GO" id="GO:0006487">
    <property type="term" value="P:protein N-linked glycosylation"/>
    <property type="evidence" value="ECO:0007669"/>
    <property type="project" value="TreeGrafter"/>
</dbReference>
<dbReference type="GO" id="GO:0005789">
    <property type="term" value="C:endoplasmic reticulum membrane"/>
    <property type="evidence" value="ECO:0007669"/>
    <property type="project" value="UniProtKB-SubCell"/>
</dbReference>
<dbReference type="PANTHER" id="PTHR10859">
    <property type="entry name" value="GLYCOSYL TRANSFERASE"/>
    <property type="match status" value="1"/>
</dbReference>
<gene>
    <name evidence="16" type="ORF">Poli38472_003576</name>
</gene>
<evidence type="ECO:0000256" key="11">
    <source>
        <dbReference type="ARBA" id="ARBA00023136"/>
    </source>
</evidence>
<evidence type="ECO:0000313" key="17">
    <source>
        <dbReference type="Proteomes" id="UP000794436"/>
    </source>
</evidence>
<keyword evidence="8" id="KW-0256">Endoplasmic reticulum</keyword>
<keyword evidence="11 14" id="KW-0472">Membrane</keyword>
<evidence type="ECO:0000256" key="3">
    <source>
        <dbReference type="ARBA" id="ARBA00006739"/>
    </source>
</evidence>